<proteinExistence type="predicted"/>
<name>A0A2A4X7K9_UNCAE</name>
<feature type="domain" description="CAAX prenyl protease 2/Lysostaphin resistance protein A-like" evidence="2">
    <location>
        <begin position="8"/>
        <end position="103"/>
    </location>
</feature>
<evidence type="ECO:0000259" key="2">
    <source>
        <dbReference type="Pfam" id="PF02517"/>
    </source>
</evidence>
<dbReference type="Pfam" id="PF02517">
    <property type="entry name" value="Rce1-like"/>
    <property type="match status" value="1"/>
</dbReference>
<dbReference type="PANTHER" id="PTHR36435:SF1">
    <property type="entry name" value="CAAX AMINO TERMINAL PROTEASE FAMILY PROTEIN"/>
    <property type="match status" value="1"/>
</dbReference>
<keyword evidence="1" id="KW-1133">Transmembrane helix</keyword>
<dbReference type="GO" id="GO:0080120">
    <property type="term" value="P:CAAX-box protein maturation"/>
    <property type="evidence" value="ECO:0007669"/>
    <property type="project" value="UniProtKB-ARBA"/>
</dbReference>
<dbReference type="InterPro" id="IPR003675">
    <property type="entry name" value="Rce1/LyrA-like_dom"/>
</dbReference>
<dbReference type="GO" id="GO:0004175">
    <property type="term" value="F:endopeptidase activity"/>
    <property type="evidence" value="ECO:0007669"/>
    <property type="project" value="UniProtKB-ARBA"/>
</dbReference>
<evidence type="ECO:0000313" key="3">
    <source>
        <dbReference type="EMBL" id="PCI78652.1"/>
    </source>
</evidence>
<comment type="caution">
    <text evidence="3">The sequence shown here is derived from an EMBL/GenBank/DDBJ whole genome shotgun (WGS) entry which is preliminary data.</text>
</comment>
<feature type="transmembrane region" description="Helical" evidence="1">
    <location>
        <begin position="12"/>
        <end position="29"/>
    </location>
</feature>
<feature type="transmembrane region" description="Helical" evidence="1">
    <location>
        <begin position="92"/>
        <end position="112"/>
    </location>
</feature>
<gene>
    <name evidence="3" type="ORF">COB21_00280</name>
</gene>
<evidence type="ECO:0000256" key="1">
    <source>
        <dbReference type="SAM" id="Phobius"/>
    </source>
</evidence>
<evidence type="ECO:0000313" key="4">
    <source>
        <dbReference type="Proteomes" id="UP000218775"/>
    </source>
</evidence>
<dbReference type="InterPro" id="IPR052710">
    <property type="entry name" value="CAAX_protease"/>
</dbReference>
<dbReference type="AlphaFoldDB" id="A0A2A4X7K9"/>
<keyword evidence="1" id="KW-0812">Transmembrane</keyword>
<sequence length="113" mass="12750">MLKDTPPSTLAIFFVSIALISPIIEEVAFRGMLQNALKKRISTTFSILITSCLFSFLHLSIHAGISNLPLFFSLFTFSCLLGFLYERQRSLFAPIGLHIMFNSINLVSILFFK</sequence>
<organism evidence="3 4">
    <name type="scientific">Aerophobetes bacterium</name>
    <dbReference type="NCBI Taxonomy" id="2030807"/>
    <lineage>
        <taxon>Bacteria</taxon>
        <taxon>Candidatus Aerophobota</taxon>
    </lineage>
</organism>
<keyword evidence="1" id="KW-0472">Membrane</keyword>
<accession>A0A2A4X7K9</accession>
<feature type="transmembrane region" description="Helical" evidence="1">
    <location>
        <begin position="41"/>
        <end position="61"/>
    </location>
</feature>
<dbReference type="EMBL" id="NVUK01000002">
    <property type="protein sequence ID" value="PCI78652.1"/>
    <property type="molecule type" value="Genomic_DNA"/>
</dbReference>
<reference evidence="4" key="1">
    <citation type="submission" date="2017-08" db="EMBL/GenBank/DDBJ databases">
        <title>A dynamic microbial community with high functional redundancy inhabits the cold, oxic subseafloor aquifer.</title>
        <authorList>
            <person name="Tully B.J."/>
            <person name="Wheat C.G."/>
            <person name="Glazer B.T."/>
            <person name="Huber J.A."/>
        </authorList>
    </citation>
    <scope>NUCLEOTIDE SEQUENCE [LARGE SCALE GENOMIC DNA]</scope>
</reference>
<dbReference type="Proteomes" id="UP000218775">
    <property type="component" value="Unassembled WGS sequence"/>
</dbReference>
<protein>
    <recommendedName>
        <fullName evidence="2">CAAX prenyl protease 2/Lysostaphin resistance protein A-like domain-containing protein</fullName>
    </recommendedName>
</protein>
<feature type="transmembrane region" description="Helical" evidence="1">
    <location>
        <begin position="67"/>
        <end position="85"/>
    </location>
</feature>
<dbReference type="PANTHER" id="PTHR36435">
    <property type="entry name" value="SLR1288 PROTEIN"/>
    <property type="match status" value="1"/>
</dbReference>